<gene>
    <name evidence="1" type="ORF">A3E44_02665</name>
</gene>
<protein>
    <recommendedName>
        <fullName evidence="3">Peptidase A2 domain-containing protein</fullName>
    </recommendedName>
</protein>
<evidence type="ECO:0000313" key="1">
    <source>
        <dbReference type="EMBL" id="OGM54083.1"/>
    </source>
</evidence>
<dbReference type="SUPFAM" id="SSF50630">
    <property type="entry name" value="Acid proteases"/>
    <property type="match status" value="1"/>
</dbReference>
<dbReference type="InterPro" id="IPR021109">
    <property type="entry name" value="Peptidase_aspartic_dom_sf"/>
</dbReference>
<accession>A0A1F8AQN6</accession>
<dbReference type="EMBL" id="MGGW01000018">
    <property type="protein sequence ID" value="OGM54083.1"/>
    <property type="molecule type" value="Genomic_DNA"/>
</dbReference>
<proteinExistence type="predicted"/>
<sequence length="135" mass="15443">MDITFKYRSERTRSGEFIRRPVALVEFKSQKGEWIFQDLYIDSGADVTLLPYSVGGLLGFKLDPQEKVEEIGGIAGKLSVAKRKTTVRIDNFEFEVEIAWALTENVLLLLGRLDVFDVFHITFKQNEGVIIFQKP</sequence>
<evidence type="ECO:0000313" key="2">
    <source>
        <dbReference type="Proteomes" id="UP000178603"/>
    </source>
</evidence>
<reference evidence="1 2" key="1">
    <citation type="journal article" date="2016" name="Nat. Commun.">
        <title>Thousands of microbial genomes shed light on interconnected biogeochemical processes in an aquifer system.</title>
        <authorList>
            <person name="Anantharaman K."/>
            <person name="Brown C.T."/>
            <person name="Hug L.A."/>
            <person name="Sharon I."/>
            <person name="Castelle C.J."/>
            <person name="Probst A.J."/>
            <person name="Thomas B.C."/>
            <person name="Singh A."/>
            <person name="Wilkins M.J."/>
            <person name="Karaoz U."/>
            <person name="Brodie E.L."/>
            <person name="Williams K.H."/>
            <person name="Hubbard S.S."/>
            <person name="Banfield J.F."/>
        </authorList>
    </citation>
    <scope>NUCLEOTIDE SEQUENCE [LARGE SCALE GENOMIC DNA]</scope>
</reference>
<dbReference type="AlphaFoldDB" id="A0A1F8AQN6"/>
<organism evidence="1 2">
    <name type="scientific">Candidatus Woesebacteria bacterium RIFCSPHIGHO2_12_FULL_41_24</name>
    <dbReference type="NCBI Taxonomy" id="1802510"/>
    <lineage>
        <taxon>Bacteria</taxon>
        <taxon>Candidatus Woeseibacteriota</taxon>
    </lineage>
</organism>
<comment type="caution">
    <text evidence="1">The sequence shown here is derived from an EMBL/GenBank/DDBJ whole genome shotgun (WGS) entry which is preliminary data.</text>
</comment>
<name>A0A1F8AQN6_9BACT</name>
<dbReference type="Proteomes" id="UP000178603">
    <property type="component" value="Unassembled WGS sequence"/>
</dbReference>
<evidence type="ECO:0008006" key="3">
    <source>
        <dbReference type="Google" id="ProtNLM"/>
    </source>
</evidence>
<dbReference type="Gene3D" id="2.40.70.10">
    <property type="entry name" value="Acid Proteases"/>
    <property type="match status" value="1"/>
</dbReference>